<dbReference type="EMBL" id="KK120528">
    <property type="protein sequence ID" value="KFM78468.1"/>
    <property type="molecule type" value="Genomic_DNA"/>
</dbReference>
<evidence type="ECO:0000313" key="1">
    <source>
        <dbReference type="EMBL" id="KFM78468.1"/>
    </source>
</evidence>
<reference evidence="1 2" key="1">
    <citation type="submission" date="2013-11" db="EMBL/GenBank/DDBJ databases">
        <title>Genome sequencing of Stegodyphus mimosarum.</title>
        <authorList>
            <person name="Bechsgaard J."/>
        </authorList>
    </citation>
    <scope>NUCLEOTIDE SEQUENCE [LARGE SCALE GENOMIC DNA]</scope>
</reference>
<feature type="non-terminal residue" evidence="1">
    <location>
        <position position="107"/>
    </location>
</feature>
<proteinExistence type="predicted"/>
<name>A0A087UM79_STEMI</name>
<evidence type="ECO:0000313" key="2">
    <source>
        <dbReference type="Proteomes" id="UP000054359"/>
    </source>
</evidence>
<gene>
    <name evidence="1" type="ORF">X975_03835</name>
</gene>
<keyword evidence="2" id="KW-1185">Reference proteome</keyword>
<organism evidence="1 2">
    <name type="scientific">Stegodyphus mimosarum</name>
    <name type="common">African social velvet spider</name>
    <dbReference type="NCBI Taxonomy" id="407821"/>
    <lineage>
        <taxon>Eukaryota</taxon>
        <taxon>Metazoa</taxon>
        <taxon>Ecdysozoa</taxon>
        <taxon>Arthropoda</taxon>
        <taxon>Chelicerata</taxon>
        <taxon>Arachnida</taxon>
        <taxon>Araneae</taxon>
        <taxon>Araneomorphae</taxon>
        <taxon>Entelegynae</taxon>
        <taxon>Eresoidea</taxon>
        <taxon>Eresidae</taxon>
        <taxon>Stegodyphus</taxon>
    </lineage>
</organism>
<accession>A0A087UM79</accession>
<protein>
    <submittedName>
        <fullName evidence="1">Pogo transposable element with KRAB</fullName>
    </submittedName>
</protein>
<dbReference type="Proteomes" id="UP000054359">
    <property type="component" value="Unassembled WGS sequence"/>
</dbReference>
<sequence length="107" mass="12794">MDFSLRHTISICQKVPAYFKDKLMQFQCHVISLWRRYVYEFKFIRNADEAPVYFHMQQNYTVNSKSEKEAKILNTGYKKQYITVILCVTTDGHKLPPYLILNRKLVP</sequence>
<dbReference type="OrthoDB" id="6136066at2759"/>
<dbReference type="AlphaFoldDB" id="A0A087UM79"/>
<dbReference type="STRING" id="407821.A0A087UM79"/>